<sequence>MIHKKWIAIAAMSLLLTACGEETNTSSGGEAKTEGVEENTETKVQGEKEEEIEEEAKDVEEVEEEEVEEQVTETQYKVNTANWSVQPIADADEKVVLVTIDDAPDKHSIEMAETLKNQGVPAIFFVNGHFLATDEKKQQLKKIHEMGFTIGNHTYSHQDLKGLTEQQQQEEILKVSDMIEEITGEKPKFFRAPFGSNTDFSKQLVADEKMVLMNWTYGYDWEKQYQNAETLTDIMVNTEYLNNGANLLMHDRDWTVEALPGILQGLEDKGYGFVDPKEIKGM</sequence>
<name>E7RFE2_9BACL</name>
<organism evidence="4 5">
    <name type="scientific">Planococcus donghaensis MPA1U2</name>
    <dbReference type="NCBI Taxonomy" id="933115"/>
    <lineage>
        <taxon>Bacteria</taxon>
        <taxon>Bacillati</taxon>
        <taxon>Bacillota</taxon>
        <taxon>Bacilli</taxon>
        <taxon>Bacillales</taxon>
        <taxon>Caryophanaceae</taxon>
        <taxon>Planococcus</taxon>
    </lineage>
</organism>
<evidence type="ECO:0000313" key="5">
    <source>
        <dbReference type="Proteomes" id="UP000003052"/>
    </source>
</evidence>
<feature type="region of interest" description="Disordered" evidence="1">
    <location>
        <begin position="23"/>
        <end position="64"/>
    </location>
</feature>
<feature type="compositionally biased region" description="Acidic residues" evidence="1">
    <location>
        <begin position="48"/>
        <end position="64"/>
    </location>
</feature>
<keyword evidence="2" id="KW-0732">Signal</keyword>
<dbReference type="InterPro" id="IPR050248">
    <property type="entry name" value="Polysacc_deacetylase_ArnD"/>
</dbReference>
<dbReference type="GO" id="GO:0005975">
    <property type="term" value="P:carbohydrate metabolic process"/>
    <property type="evidence" value="ECO:0007669"/>
    <property type="project" value="InterPro"/>
</dbReference>
<dbReference type="Proteomes" id="UP000003052">
    <property type="component" value="Unassembled WGS sequence"/>
</dbReference>
<dbReference type="InterPro" id="IPR011330">
    <property type="entry name" value="Glyco_hydro/deAcase_b/a-brl"/>
</dbReference>
<feature type="compositionally biased region" description="Basic and acidic residues" evidence="1">
    <location>
        <begin position="31"/>
        <end position="47"/>
    </location>
</feature>
<accession>E7RFE2</accession>
<evidence type="ECO:0000256" key="1">
    <source>
        <dbReference type="SAM" id="MobiDB-lite"/>
    </source>
</evidence>
<proteinExistence type="predicted"/>
<dbReference type="Pfam" id="PF01522">
    <property type="entry name" value="Polysacc_deac_1"/>
    <property type="match status" value="1"/>
</dbReference>
<feature type="signal peptide" evidence="2">
    <location>
        <begin position="1"/>
        <end position="20"/>
    </location>
</feature>
<comment type="caution">
    <text evidence="4">The sequence shown here is derived from an EMBL/GenBank/DDBJ whole genome shotgun (WGS) entry which is preliminary data.</text>
</comment>
<dbReference type="Gene3D" id="3.20.20.370">
    <property type="entry name" value="Glycoside hydrolase/deacetylase"/>
    <property type="match status" value="1"/>
</dbReference>
<dbReference type="GO" id="GO:0016810">
    <property type="term" value="F:hydrolase activity, acting on carbon-nitrogen (but not peptide) bonds"/>
    <property type="evidence" value="ECO:0007669"/>
    <property type="project" value="InterPro"/>
</dbReference>
<dbReference type="EMBL" id="AEPB01000019">
    <property type="protein sequence ID" value="EGA90362.1"/>
    <property type="molecule type" value="Genomic_DNA"/>
</dbReference>
<evidence type="ECO:0000256" key="2">
    <source>
        <dbReference type="SAM" id="SignalP"/>
    </source>
</evidence>
<dbReference type="eggNOG" id="COG0726">
    <property type="taxonomic scope" value="Bacteria"/>
</dbReference>
<dbReference type="SUPFAM" id="SSF88713">
    <property type="entry name" value="Glycoside hydrolase/deacetylase"/>
    <property type="match status" value="1"/>
</dbReference>
<gene>
    <name evidence="4" type="ORF">GPDM_05921</name>
</gene>
<dbReference type="PROSITE" id="PS51677">
    <property type="entry name" value="NODB"/>
    <property type="match status" value="1"/>
</dbReference>
<evidence type="ECO:0000259" key="3">
    <source>
        <dbReference type="PROSITE" id="PS51677"/>
    </source>
</evidence>
<feature type="chain" id="PRO_5038674973" evidence="2">
    <location>
        <begin position="21"/>
        <end position="282"/>
    </location>
</feature>
<dbReference type="CDD" id="cd10917">
    <property type="entry name" value="CE4_NodB_like_6s_7s"/>
    <property type="match status" value="1"/>
</dbReference>
<dbReference type="PROSITE" id="PS51257">
    <property type="entry name" value="PROKAR_LIPOPROTEIN"/>
    <property type="match status" value="1"/>
</dbReference>
<dbReference type="AlphaFoldDB" id="E7RFE2"/>
<feature type="domain" description="NodB homology" evidence="3">
    <location>
        <begin position="94"/>
        <end position="274"/>
    </location>
</feature>
<dbReference type="OrthoDB" id="9806342at2"/>
<reference evidence="4 5" key="1">
    <citation type="journal article" date="2011" name="J. Bacteriol.">
        <title>The Draft Genome of Planococcus donghaensis MPA1U2 Reveals Nonsporulation Pathways Controlled by a Conserved Spo0A Regulon.</title>
        <authorList>
            <person name="Pearson M.D."/>
            <person name="Noller H.F."/>
        </authorList>
    </citation>
    <scope>NUCLEOTIDE SEQUENCE [LARGE SCALE GENOMIC DNA]</scope>
    <source>
        <strain evidence="4 5">MPA1U2</strain>
    </source>
</reference>
<protein>
    <submittedName>
        <fullName evidence="4">Polysaccharide deacetylase</fullName>
    </submittedName>
</protein>
<dbReference type="PANTHER" id="PTHR10587">
    <property type="entry name" value="GLYCOSYL TRANSFERASE-RELATED"/>
    <property type="match status" value="1"/>
</dbReference>
<dbReference type="RefSeq" id="WP_008429866.1">
    <property type="nucleotide sequence ID" value="NZ_AEPB01000019.1"/>
</dbReference>
<evidence type="ECO:0000313" key="4">
    <source>
        <dbReference type="EMBL" id="EGA90362.1"/>
    </source>
</evidence>
<dbReference type="InterPro" id="IPR002509">
    <property type="entry name" value="NODB_dom"/>
</dbReference>